<dbReference type="Gene3D" id="3.90.400.10">
    <property type="entry name" value="Oligo-1,6-glucosidase, Domain 2"/>
    <property type="match status" value="1"/>
</dbReference>
<evidence type="ECO:0000313" key="3">
    <source>
        <dbReference type="EMBL" id="TNU73783.1"/>
    </source>
</evidence>
<dbReference type="GO" id="GO:0004556">
    <property type="term" value="F:alpha-amylase activity"/>
    <property type="evidence" value="ECO:0007669"/>
    <property type="project" value="TreeGrafter"/>
</dbReference>
<keyword evidence="4" id="KW-1185">Reference proteome</keyword>
<sequence length="561" mass="60607">MTQEWWRDAVFYQVYPRSFADSDGDGEGDLAGLTQRLPALAALGVDALWLTPFYPSPMVDGGYDVADYTGVDPRYGDLAALDALLARAHELGLRVTIDLVPNHCSSEHPWFRAARDAAPGSPEREMFLVRDGRGPDGALPPTNWRSVFGGPSWTRLPDGQWYYHLFAPEQPDLNWANPRVLAAFEDVLRFWLDRGVDGFRIDVSDALVKDLDAGDTPDGSPVIPKGADSPLHDYYRALRRVMDAYDGDRMAVIETGAPPEEVALLVRPDEMHLAFDLALTRVRWSAAELHEAVVEGLAVARLAGAPATWVLENHDLPRAVTRYAADLALAGEYVPEHDGAARPVTRLTAADLARGTRRARAAAVLLLALPGAVYVYQGQELGLPEVEDLPDGVREDPVFFRSGGVATGRDGCRVPLPWSGTQAPFGFSPPSATRGPWLPQPDSFAALTREAQEAAGDSMLALYSELLAVRRREPLLRRGELTWVGDLTSTPDVLAFRLTAGPAALLVLVNTGAASVPLPAGEVVAASVPRAELAEDAARDGATRLLPSDSAVVLRLVGRAT</sequence>
<evidence type="ECO:0000313" key="4">
    <source>
        <dbReference type="Proteomes" id="UP000313849"/>
    </source>
</evidence>
<organism evidence="3 4">
    <name type="scientific">Miniimonas arenae</name>
    <dbReference type="NCBI Taxonomy" id="676201"/>
    <lineage>
        <taxon>Bacteria</taxon>
        <taxon>Bacillati</taxon>
        <taxon>Actinomycetota</taxon>
        <taxon>Actinomycetes</taxon>
        <taxon>Micrococcales</taxon>
        <taxon>Beutenbergiaceae</taxon>
        <taxon>Miniimonas</taxon>
    </lineage>
</organism>
<dbReference type="Pfam" id="PF00128">
    <property type="entry name" value="Alpha-amylase"/>
    <property type="match status" value="1"/>
</dbReference>
<proteinExistence type="inferred from homology"/>
<accession>A0A5C5BA17</accession>
<reference evidence="3 4" key="1">
    <citation type="submission" date="2019-06" db="EMBL/GenBank/DDBJ databases">
        <title>Draft genome sequence of Miniimonas arenae KCTC 19750T isolated from sea sand.</title>
        <authorList>
            <person name="Park S.-J."/>
        </authorList>
    </citation>
    <scope>NUCLEOTIDE SEQUENCE [LARGE SCALE GENOMIC DNA]</scope>
    <source>
        <strain evidence="3 4">KCTC 19750</strain>
    </source>
</reference>
<dbReference type="AlphaFoldDB" id="A0A5C5BA17"/>
<dbReference type="SUPFAM" id="SSF51445">
    <property type="entry name" value="(Trans)glycosidases"/>
    <property type="match status" value="1"/>
</dbReference>
<name>A0A5C5BA17_9MICO</name>
<evidence type="ECO:0000259" key="2">
    <source>
        <dbReference type="SMART" id="SM00642"/>
    </source>
</evidence>
<dbReference type="RefSeq" id="WP_139987086.1">
    <property type="nucleotide sequence ID" value="NZ_VENP01000033.1"/>
</dbReference>
<dbReference type="InterPro" id="IPR045857">
    <property type="entry name" value="O16G_dom_2"/>
</dbReference>
<dbReference type="SMART" id="SM00642">
    <property type="entry name" value="Aamy"/>
    <property type="match status" value="1"/>
</dbReference>
<evidence type="ECO:0000256" key="1">
    <source>
        <dbReference type="ARBA" id="ARBA00008061"/>
    </source>
</evidence>
<dbReference type="Proteomes" id="UP000313849">
    <property type="component" value="Unassembled WGS sequence"/>
</dbReference>
<dbReference type="GO" id="GO:0009313">
    <property type="term" value="P:oligosaccharide catabolic process"/>
    <property type="evidence" value="ECO:0007669"/>
    <property type="project" value="TreeGrafter"/>
</dbReference>
<protein>
    <submittedName>
        <fullName evidence="3">DUF3459 domain-containing protein</fullName>
    </submittedName>
</protein>
<dbReference type="PANTHER" id="PTHR10357">
    <property type="entry name" value="ALPHA-AMYLASE FAMILY MEMBER"/>
    <property type="match status" value="1"/>
</dbReference>
<comment type="caution">
    <text evidence="3">The sequence shown here is derived from an EMBL/GenBank/DDBJ whole genome shotgun (WGS) entry which is preliminary data.</text>
</comment>
<comment type="similarity">
    <text evidence="1">Belongs to the glycosyl hydrolase 13 family.</text>
</comment>
<feature type="domain" description="Glycosyl hydrolase family 13 catalytic" evidence="2">
    <location>
        <begin position="13"/>
        <end position="413"/>
    </location>
</feature>
<dbReference type="InterPro" id="IPR006047">
    <property type="entry name" value="GH13_cat_dom"/>
</dbReference>
<dbReference type="PANTHER" id="PTHR10357:SF179">
    <property type="entry name" value="NEUTRAL AND BASIC AMINO ACID TRANSPORT PROTEIN RBAT"/>
    <property type="match status" value="1"/>
</dbReference>
<dbReference type="OrthoDB" id="9043248at2"/>
<gene>
    <name evidence="3" type="ORF">FH969_09610</name>
</gene>
<dbReference type="EMBL" id="VENP01000033">
    <property type="protein sequence ID" value="TNU73783.1"/>
    <property type="molecule type" value="Genomic_DNA"/>
</dbReference>
<dbReference type="InterPro" id="IPR017853">
    <property type="entry name" value="GH"/>
</dbReference>
<dbReference type="Gene3D" id="3.20.20.80">
    <property type="entry name" value="Glycosidases"/>
    <property type="match status" value="1"/>
</dbReference>